<reference evidence="11" key="1">
    <citation type="submission" date="2017-04" db="EMBL/GenBank/DDBJ databases">
        <authorList>
            <person name="Varghese N."/>
            <person name="Submissions S."/>
        </authorList>
    </citation>
    <scope>NUCLEOTIDE SEQUENCE [LARGE SCALE GENOMIC DNA]</scope>
    <source>
        <strain evidence="11">USBA 82</strain>
    </source>
</reference>
<keyword evidence="10" id="KW-0282">Flagellum</keyword>
<dbReference type="NCBIfam" id="TIGR01395">
    <property type="entry name" value="FlgC"/>
    <property type="match status" value="1"/>
</dbReference>
<dbReference type="EMBL" id="FXBB01000024">
    <property type="protein sequence ID" value="SMG37822.1"/>
    <property type="molecule type" value="Genomic_DNA"/>
</dbReference>
<keyword evidence="4 6" id="KW-0975">Bacterial flagellum</keyword>
<keyword evidence="10" id="KW-0966">Cell projection</keyword>
<evidence type="ECO:0000313" key="11">
    <source>
        <dbReference type="Proteomes" id="UP000193355"/>
    </source>
</evidence>
<feature type="region of interest" description="Disordered" evidence="7">
    <location>
        <begin position="77"/>
        <end position="96"/>
    </location>
</feature>
<accession>A0A1X7KBS2</accession>
<dbReference type="Pfam" id="PF00460">
    <property type="entry name" value="Flg_bb_rod"/>
    <property type="match status" value="1"/>
</dbReference>
<evidence type="ECO:0000256" key="1">
    <source>
        <dbReference type="ARBA" id="ARBA00004117"/>
    </source>
</evidence>
<dbReference type="Pfam" id="PF06429">
    <property type="entry name" value="Flg_bbr_C"/>
    <property type="match status" value="1"/>
</dbReference>
<dbReference type="PANTHER" id="PTHR30435:SF2">
    <property type="entry name" value="FLAGELLAR BASAL-BODY ROD PROTEIN FLGC"/>
    <property type="match status" value="1"/>
</dbReference>
<organism evidence="10 11">
    <name type="scientific">Dethiosulfovibrio salsuginis</name>
    <dbReference type="NCBI Taxonomy" id="561720"/>
    <lineage>
        <taxon>Bacteria</taxon>
        <taxon>Thermotogati</taxon>
        <taxon>Synergistota</taxon>
        <taxon>Synergistia</taxon>
        <taxon>Synergistales</taxon>
        <taxon>Dethiosulfovibrionaceae</taxon>
        <taxon>Dethiosulfovibrio</taxon>
    </lineage>
</organism>
<comment type="subunit">
    <text evidence="5 6">The basal body constitutes a major portion of the flagellar organelle and consists of four rings (L,P,S, and M) mounted on a central rod. The rod consists of about 26 subunits of FlgG in the distal portion, and FlgB, FlgC and FlgF are thought to build up the proximal portion of the rod with about 6 subunits each.</text>
</comment>
<dbReference type="GO" id="GO:0030694">
    <property type="term" value="C:bacterial-type flagellum basal body, rod"/>
    <property type="evidence" value="ECO:0007669"/>
    <property type="project" value="UniProtKB-UniRule"/>
</dbReference>
<dbReference type="AlphaFoldDB" id="A0A1X7KBS2"/>
<comment type="similarity">
    <text evidence="2">Belongs to the flagella basal body rod proteins family.</text>
</comment>
<dbReference type="RefSeq" id="WP_085545032.1">
    <property type="nucleotide sequence ID" value="NZ_FXBB01000024.1"/>
</dbReference>
<dbReference type="Proteomes" id="UP000193355">
    <property type="component" value="Unassembled WGS sequence"/>
</dbReference>
<evidence type="ECO:0000256" key="5">
    <source>
        <dbReference type="ARBA" id="ARBA00025933"/>
    </source>
</evidence>
<evidence type="ECO:0000259" key="8">
    <source>
        <dbReference type="Pfam" id="PF00460"/>
    </source>
</evidence>
<name>A0A1X7KBS2_9BACT</name>
<dbReference type="STRING" id="561720.SAMN06275492_12413"/>
<feature type="domain" description="Flagellar basal body rod protein N-terminal" evidence="8">
    <location>
        <begin position="7"/>
        <end position="35"/>
    </location>
</feature>
<comment type="subcellular location">
    <subcellularLocation>
        <location evidence="1 6">Bacterial flagellum basal body</location>
    </subcellularLocation>
</comment>
<dbReference type="InterPro" id="IPR010930">
    <property type="entry name" value="Flg_bb/hook_C_dom"/>
</dbReference>
<keyword evidence="10" id="KW-0969">Cilium</keyword>
<protein>
    <recommendedName>
        <fullName evidence="3 6">Flagellar basal-body rod protein FlgC</fullName>
    </recommendedName>
</protein>
<dbReference type="PANTHER" id="PTHR30435">
    <property type="entry name" value="FLAGELLAR PROTEIN"/>
    <property type="match status" value="1"/>
</dbReference>
<evidence type="ECO:0000256" key="6">
    <source>
        <dbReference type="RuleBase" id="RU362062"/>
    </source>
</evidence>
<dbReference type="OrthoDB" id="9794148at2"/>
<evidence type="ECO:0000256" key="4">
    <source>
        <dbReference type="ARBA" id="ARBA00023143"/>
    </source>
</evidence>
<proteinExistence type="inferred from homology"/>
<sequence length="140" mass="15298">MKVFSTIDVAGTSLTAHRLWMDTISQNLANVNTTRTPEGGPYLRRVPVFQQILDEIGSDGKVKGGVKVAEIAKDESSAPRLVYQPDHPDSNDEGYVSMPNVSVVREMADMMVASRAYEANLAVTDSAKNMWNNALDILKG</sequence>
<dbReference type="InterPro" id="IPR006299">
    <property type="entry name" value="FlgC"/>
</dbReference>
<feature type="domain" description="Flagellar basal-body/hook protein C-terminal" evidence="9">
    <location>
        <begin position="93"/>
        <end position="136"/>
    </location>
</feature>
<evidence type="ECO:0000256" key="7">
    <source>
        <dbReference type="SAM" id="MobiDB-lite"/>
    </source>
</evidence>
<evidence type="ECO:0000256" key="3">
    <source>
        <dbReference type="ARBA" id="ARBA00017941"/>
    </source>
</evidence>
<evidence type="ECO:0000256" key="2">
    <source>
        <dbReference type="ARBA" id="ARBA00009677"/>
    </source>
</evidence>
<gene>
    <name evidence="10" type="ORF">SAMN06275492_12413</name>
</gene>
<keyword evidence="11" id="KW-1185">Reference proteome</keyword>
<evidence type="ECO:0000259" key="9">
    <source>
        <dbReference type="Pfam" id="PF06429"/>
    </source>
</evidence>
<evidence type="ECO:0000313" key="10">
    <source>
        <dbReference type="EMBL" id="SMG37822.1"/>
    </source>
</evidence>
<dbReference type="GO" id="GO:0071978">
    <property type="term" value="P:bacterial-type flagellum-dependent swarming motility"/>
    <property type="evidence" value="ECO:0007669"/>
    <property type="project" value="TreeGrafter"/>
</dbReference>
<dbReference type="InterPro" id="IPR001444">
    <property type="entry name" value="Flag_bb_rod_N"/>
</dbReference>